<evidence type="ECO:0000313" key="2">
    <source>
        <dbReference type="Proteomes" id="UP001181693"/>
    </source>
</evidence>
<dbReference type="AlphaFoldDB" id="A0AAV3AXJ3"/>
<dbReference type="PANTHER" id="PTHR46512:SF3">
    <property type="entry name" value="PEPTIDYL-PROLYL CIS-TRANS ISOMERASE FKBP8"/>
    <property type="match status" value="1"/>
</dbReference>
<comment type="caution">
    <text evidence="1">The sequence shown here is derived from an EMBL/GenBank/DDBJ whole genome shotgun (WGS) entry which is preliminary data.</text>
</comment>
<keyword evidence="2" id="KW-1185">Reference proteome</keyword>
<dbReference type="GO" id="GO:0005829">
    <property type="term" value="C:cytosol"/>
    <property type="evidence" value="ECO:0007669"/>
    <property type="project" value="TreeGrafter"/>
</dbReference>
<dbReference type="Proteomes" id="UP001181693">
    <property type="component" value="Unassembled WGS sequence"/>
</dbReference>
<accession>A0AAV3AXJ3</accession>
<proteinExistence type="predicted"/>
<dbReference type="InterPro" id="IPR050754">
    <property type="entry name" value="FKBP4/5/8-like"/>
</dbReference>
<dbReference type="GO" id="GO:0016020">
    <property type="term" value="C:membrane"/>
    <property type="evidence" value="ECO:0007669"/>
    <property type="project" value="TreeGrafter"/>
</dbReference>
<dbReference type="PANTHER" id="PTHR46512">
    <property type="entry name" value="PEPTIDYLPROLYL ISOMERASE"/>
    <property type="match status" value="1"/>
</dbReference>
<dbReference type="SUPFAM" id="SSF54534">
    <property type="entry name" value="FKBP-like"/>
    <property type="match status" value="1"/>
</dbReference>
<dbReference type="GO" id="GO:0043066">
    <property type="term" value="P:negative regulation of apoptotic process"/>
    <property type="evidence" value="ECO:0007669"/>
    <property type="project" value="TreeGrafter"/>
</dbReference>
<dbReference type="InterPro" id="IPR011990">
    <property type="entry name" value="TPR-like_helical_dom_sf"/>
</dbReference>
<dbReference type="GO" id="GO:0003755">
    <property type="term" value="F:peptidyl-prolyl cis-trans isomerase activity"/>
    <property type="evidence" value="ECO:0007669"/>
    <property type="project" value="InterPro"/>
</dbReference>
<protein>
    <submittedName>
        <fullName evidence="1">Uncharacterized protein</fullName>
    </submittedName>
</protein>
<organism evidence="1 2">
    <name type="scientific">Pyxicephalus adspersus</name>
    <name type="common">African bullfrog</name>
    <dbReference type="NCBI Taxonomy" id="30357"/>
    <lineage>
        <taxon>Eukaryota</taxon>
        <taxon>Metazoa</taxon>
        <taxon>Chordata</taxon>
        <taxon>Craniata</taxon>
        <taxon>Vertebrata</taxon>
        <taxon>Euteleostomi</taxon>
        <taxon>Amphibia</taxon>
        <taxon>Batrachia</taxon>
        <taxon>Anura</taxon>
        <taxon>Neobatrachia</taxon>
        <taxon>Ranoidea</taxon>
        <taxon>Pyxicephalidae</taxon>
        <taxon>Pyxicephalinae</taxon>
        <taxon>Pyxicephalus</taxon>
    </lineage>
</organism>
<dbReference type="Gene3D" id="1.25.40.10">
    <property type="entry name" value="Tetratricopeptide repeat domain"/>
    <property type="match status" value="1"/>
</dbReference>
<dbReference type="GO" id="GO:0012505">
    <property type="term" value="C:endomembrane system"/>
    <property type="evidence" value="ECO:0007669"/>
    <property type="project" value="TreeGrafter"/>
</dbReference>
<dbReference type="EMBL" id="DYDO01000004">
    <property type="protein sequence ID" value="DBA26858.1"/>
    <property type="molecule type" value="Genomic_DNA"/>
</dbReference>
<dbReference type="GO" id="GO:0044183">
    <property type="term" value="F:protein folding chaperone"/>
    <property type="evidence" value="ECO:0007669"/>
    <property type="project" value="TreeGrafter"/>
</dbReference>
<dbReference type="InterPro" id="IPR046357">
    <property type="entry name" value="PPIase_dom_sf"/>
</dbReference>
<gene>
    <name evidence="1" type="ORF">GDO54_011064</name>
</gene>
<sequence length="203" mass="22609">MIHQTHDDGAHFSENEFTPGARASLLDGIEEFEIIDNTGEDDEDLKESWVDILGSGALRKKVLIKCQEVKRRPVKGQDVTVKLKTSLEDGSVPEERDNLTFTLGDGDVMQSMDLKQGRNPDIPPNANLVPELSPLEVKDGPNLEPFTGQQKLHLANKLALKSCNMVLEQQPEVIKALFRKRKVLAQQGEYSDAIAILRKALKL</sequence>
<evidence type="ECO:0000313" key="1">
    <source>
        <dbReference type="EMBL" id="DBA26858.1"/>
    </source>
</evidence>
<name>A0AAV3AXJ3_PYXAD</name>
<dbReference type="PROSITE" id="PS50293">
    <property type="entry name" value="TPR_REGION"/>
    <property type="match status" value="1"/>
</dbReference>
<reference evidence="1" key="1">
    <citation type="thesis" date="2020" institute="ProQuest LLC" country="789 East Eisenhower Parkway, Ann Arbor, MI, USA">
        <title>Comparative Genomics and Chromosome Evolution.</title>
        <authorList>
            <person name="Mudd A.B."/>
        </authorList>
    </citation>
    <scope>NUCLEOTIDE SEQUENCE</scope>
    <source>
        <strain evidence="1">1538</strain>
        <tissue evidence="1">Blood</tissue>
    </source>
</reference>
<dbReference type="SUPFAM" id="SSF48452">
    <property type="entry name" value="TPR-like"/>
    <property type="match status" value="1"/>
</dbReference>
<dbReference type="Gene3D" id="3.10.50.40">
    <property type="match status" value="1"/>
</dbReference>
<dbReference type="GO" id="GO:0005740">
    <property type="term" value="C:mitochondrial envelope"/>
    <property type="evidence" value="ECO:0007669"/>
    <property type="project" value="TreeGrafter"/>
</dbReference>